<dbReference type="InterPro" id="IPR002401">
    <property type="entry name" value="Cyt_P450_E_grp-I"/>
</dbReference>
<dbReference type="GO" id="GO:0016705">
    <property type="term" value="F:oxidoreductase activity, acting on paired donors, with incorporation or reduction of molecular oxygen"/>
    <property type="evidence" value="ECO:0007669"/>
    <property type="project" value="InterPro"/>
</dbReference>
<evidence type="ECO:0000256" key="3">
    <source>
        <dbReference type="ARBA" id="ARBA00023004"/>
    </source>
</evidence>
<accession>A0AAJ0CFU7</accession>
<keyword evidence="2 4" id="KW-0479">Metal-binding</keyword>
<sequence>GLTTAATIAGTLFYLSRYPACYTRLADEIRTAFSSAGEIQQGPRLTGCKYLRACIEESLRCSPPILTIFWRQLDPADNSSEPFIVDGHVIPRGTQVGVSVYSLFHNEAIFADPFVYRPERWLEPIDDIESAEEKAARQAMRMAHIPFVTGDRVCPGKAMAWMEITITIARIFWYFDFKKASGKLGNIGEILHPRPDGQGFIPEYKTKDCFAAGHEGPYMTFRKRGDFTKELNEALLKN</sequence>
<dbReference type="AlphaFoldDB" id="A0AAJ0CFU7"/>
<comment type="caution">
    <text evidence="5">The sequence shown here is derived from an EMBL/GenBank/DDBJ whole genome shotgun (WGS) entry which is preliminary data.</text>
</comment>
<dbReference type="PRINTS" id="PR00463">
    <property type="entry name" value="EP450I"/>
</dbReference>
<evidence type="ECO:0000313" key="6">
    <source>
        <dbReference type="Proteomes" id="UP001251528"/>
    </source>
</evidence>
<evidence type="ECO:0000256" key="4">
    <source>
        <dbReference type="PIRSR" id="PIRSR602401-1"/>
    </source>
</evidence>
<evidence type="ECO:0000256" key="2">
    <source>
        <dbReference type="ARBA" id="ARBA00022723"/>
    </source>
</evidence>
<dbReference type="PANTHER" id="PTHR24305">
    <property type="entry name" value="CYTOCHROME P450"/>
    <property type="match status" value="1"/>
</dbReference>
<evidence type="ECO:0000313" key="5">
    <source>
        <dbReference type="EMBL" id="KAK2589956.1"/>
    </source>
</evidence>
<keyword evidence="3 4" id="KW-0408">Iron</keyword>
<dbReference type="GO" id="GO:0020037">
    <property type="term" value="F:heme binding"/>
    <property type="evidence" value="ECO:0007669"/>
    <property type="project" value="InterPro"/>
</dbReference>
<keyword evidence="1 4" id="KW-0349">Heme</keyword>
<dbReference type="Pfam" id="PF00067">
    <property type="entry name" value="p450"/>
    <property type="match status" value="1"/>
</dbReference>
<dbReference type="SUPFAM" id="SSF48264">
    <property type="entry name" value="Cytochrome P450"/>
    <property type="match status" value="1"/>
</dbReference>
<proteinExistence type="predicted"/>
<dbReference type="EMBL" id="JASWJB010000517">
    <property type="protein sequence ID" value="KAK2589956.1"/>
    <property type="molecule type" value="Genomic_DNA"/>
</dbReference>
<dbReference type="GO" id="GO:0005506">
    <property type="term" value="F:iron ion binding"/>
    <property type="evidence" value="ECO:0007669"/>
    <property type="project" value="InterPro"/>
</dbReference>
<dbReference type="PRINTS" id="PR00385">
    <property type="entry name" value="P450"/>
</dbReference>
<keyword evidence="6" id="KW-1185">Reference proteome</keyword>
<reference evidence="5" key="1">
    <citation type="submission" date="2023-06" db="EMBL/GenBank/DDBJ databases">
        <title>Conoideocrella luteorostrata (Hypocreales: Clavicipitaceae), a potential biocontrol fungus for elongate hemlock scale in United States Christmas tree production areas.</title>
        <authorList>
            <person name="Barrett H."/>
            <person name="Lovett B."/>
            <person name="Macias A.M."/>
            <person name="Stajich J.E."/>
            <person name="Kasson M.T."/>
        </authorList>
    </citation>
    <scope>NUCLEOTIDE SEQUENCE</scope>
    <source>
        <strain evidence="5">ARSEF 14590</strain>
    </source>
</reference>
<feature type="non-terminal residue" evidence="5">
    <location>
        <position position="1"/>
    </location>
</feature>
<protein>
    <recommendedName>
        <fullName evidence="7">Cytochrome P450</fullName>
    </recommendedName>
</protein>
<dbReference type="Proteomes" id="UP001251528">
    <property type="component" value="Unassembled WGS sequence"/>
</dbReference>
<gene>
    <name evidence="5" type="ORF">QQS21_012368</name>
</gene>
<name>A0AAJ0CFU7_9HYPO</name>
<evidence type="ECO:0000256" key="1">
    <source>
        <dbReference type="ARBA" id="ARBA00022617"/>
    </source>
</evidence>
<organism evidence="5 6">
    <name type="scientific">Conoideocrella luteorostrata</name>
    <dbReference type="NCBI Taxonomy" id="1105319"/>
    <lineage>
        <taxon>Eukaryota</taxon>
        <taxon>Fungi</taxon>
        <taxon>Dikarya</taxon>
        <taxon>Ascomycota</taxon>
        <taxon>Pezizomycotina</taxon>
        <taxon>Sordariomycetes</taxon>
        <taxon>Hypocreomycetidae</taxon>
        <taxon>Hypocreales</taxon>
        <taxon>Clavicipitaceae</taxon>
        <taxon>Conoideocrella</taxon>
    </lineage>
</organism>
<dbReference type="GO" id="GO:0004497">
    <property type="term" value="F:monooxygenase activity"/>
    <property type="evidence" value="ECO:0007669"/>
    <property type="project" value="InterPro"/>
</dbReference>
<feature type="binding site" description="axial binding residue" evidence="4">
    <location>
        <position position="154"/>
    </location>
    <ligand>
        <name>heme</name>
        <dbReference type="ChEBI" id="CHEBI:30413"/>
    </ligand>
    <ligandPart>
        <name>Fe</name>
        <dbReference type="ChEBI" id="CHEBI:18248"/>
    </ligandPart>
</feature>
<dbReference type="InterPro" id="IPR036396">
    <property type="entry name" value="Cyt_P450_sf"/>
</dbReference>
<dbReference type="PANTHER" id="PTHR24305:SF226">
    <property type="entry name" value="CYTOCHROME P450 MONOOXYGENASE"/>
    <property type="match status" value="1"/>
</dbReference>
<dbReference type="InterPro" id="IPR001128">
    <property type="entry name" value="Cyt_P450"/>
</dbReference>
<evidence type="ECO:0008006" key="7">
    <source>
        <dbReference type="Google" id="ProtNLM"/>
    </source>
</evidence>
<dbReference type="Gene3D" id="1.10.630.10">
    <property type="entry name" value="Cytochrome P450"/>
    <property type="match status" value="1"/>
</dbReference>
<comment type="cofactor">
    <cofactor evidence="4">
        <name>heme</name>
        <dbReference type="ChEBI" id="CHEBI:30413"/>
    </cofactor>
</comment>
<dbReference type="InterPro" id="IPR050121">
    <property type="entry name" value="Cytochrome_P450_monoxygenase"/>
</dbReference>